<evidence type="ECO:0000313" key="1">
    <source>
        <dbReference type="EMBL" id="GIG11061.1"/>
    </source>
</evidence>
<dbReference type="AlphaFoldDB" id="A0A8J3L9P6"/>
<keyword evidence="2" id="KW-1185">Reference proteome</keyword>
<protein>
    <submittedName>
        <fullName evidence="1">Uncharacterized protein</fullName>
    </submittedName>
</protein>
<dbReference type="Proteomes" id="UP000630887">
    <property type="component" value="Unassembled WGS sequence"/>
</dbReference>
<name>A0A8J3L9P6_9ACTN</name>
<dbReference type="EMBL" id="BONI01000112">
    <property type="protein sequence ID" value="GIG11061.1"/>
    <property type="molecule type" value="Genomic_DNA"/>
</dbReference>
<accession>A0A8J3L9P6</accession>
<sequence length="102" mass="11055">MSLFAGQLDLFTGAPVDVPAAPVTVRRSAPPPLEPGQVRYTTFRGQRDCEDCGHAQAAAYEAGRPVPTRRRATASRQTAAGRTYLCELHKTDRQAADTEVEV</sequence>
<dbReference type="RefSeq" id="WP_203699016.1">
    <property type="nucleotide sequence ID" value="NZ_BAAALC010000095.1"/>
</dbReference>
<comment type="caution">
    <text evidence="1">The sequence shown here is derived from an EMBL/GenBank/DDBJ whole genome shotgun (WGS) entry which is preliminary data.</text>
</comment>
<proteinExistence type="predicted"/>
<organism evidence="1 2">
    <name type="scientific">Catellatospora coxensis</name>
    <dbReference type="NCBI Taxonomy" id="310354"/>
    <lineage>
        <taxon>Bacteria</taxon>
        <taxon>Bacillati</taxon>
        <taxon>Actinomycetota</taxon>
        <taxon>Actinomycetes</taxon>
        <taxon>Micromonosporales</taxon>
        <taxon>Micromonosporaceae</taxon>
        <taxon>Catellatospora</taxon>
    </lineage>
</organism>
<gene>
    <name evidence="1" type="ORF">Cco03nite_77610</name>
</gene>
<evidence type="ECO:0000313" key="2">
    <source>
        <dbReference type="Proteomes" id="UP000630887"/>
    </source>
</evidence>
<reference evidence="1 2" key="1">
    <citation type="submission" date="2021-01" db="EMBL/GenBank/DDBJ databases">
        <title>Whole genome shotgun sequence of Catellatospora coxensis NBRC 107359.</title>
        <authorList>
            <person name="Komaki H."/>
            <person name="Tamura T."/>
        </authorList>
    </citation>
    <scope>NUCLEOTIDE SEQUENCE [LARGE SCALE GENOMIC DNA]</scope>
    <source>
        <strain evidence="1 2">NBRC 107359</strain>
    </source>
</reference>